<comment type="caution">
    <text evidence="3">The sequence shown here is derived from an EMBL/GenBank/DDBJ whole genome shotgun (WGS) entry which is preliminary data.</text>
</comment>
<keyword evidence="1" id="KW-0472">Membrane</keyword>
<dbReference type="PANTHER" id="PTHR35342">
    <property type="entry name" value="TRICARBOXYLIC TRANSPORT PROTEIN"/>
    <property type="match status" value="1"/>
</dbReference>
<feature type="transmembrane region" description="Helical" evidence="1">
    <location>
        <begin position="412"/>
        <end position="428"/>
    </location>
</feature>
<dbReference type="InterPro" id="IPR002823">
    <property type="entry name" value="DUF112_TM"/>
</dbReference>
<feature type="transmembrane region" description="Helical" evidence="1">
    <location>
        <begin position="468"/>
        <end position="485"/>
    </location>
</feature>
<feature type="transmembrane region" description="Helical" evidence="1">
    <location>
        <begin position="254"/>
        <end position="281"/>
    </location>
</feature>
<dbReference type="AlphaFoldDB" id="A0A9X2G0Q5"/>
<evidence type="ECO:0000256" key="1">
    <source>
        <dbReference type="SAM" id="Phobius"/>
    </source>
</evidence>
<feature type="transmembrane region" description="Helical" evidence="1">
    <location>
        <begin position="109"/>
        <end position="132"/>
    </location>
</feature>
<feature type="transmembrane region" description="Helical" evidence="1">
    <location>
        <begin position="536"/>
        <end position="556"/>
    </location>
</feature>
<feature type="domain" description="DUF112" evidence="2">
    <location>
        <begin position="20"/>
        <end position="439"/>
    </location>
</feature>
<reference evidence="3" key="1">
    <citation type="submission" date="2022-06" db="EMBL/GenBank/DDBJ databases">
        <title>Limimaricola sediminis sp. nov., isolated from an intertidal sediment.</title>
        <authorList>
            <person name="Shao X."/>
        </authorList>
    </citation>
    <scope>NUCLEOTIDE SEQUENCE</scope>
    <source>
        <strain evidence="3">ASW11-118</strain>
    </source>
</reference>
<feature type="transmembrane region" description="Helical" evidence="1">
    <location>
        <begin position="577"/>
        <end position="610"/>
    </location>
</feature>
<keyword evidence="1" id="KW-1133">Transmembrane helix</keyword>
<dbReference type="Pfam" id="PF01970">
    <property type="entry name" value="TctA"/>
    <property type="match status" value="1"/>
</dbReference>
<feature type="transmembrane region" description="Helical" evidence="1">
    <location>
        <begin position="616"/>
        <end position="638"/>
    </location>
</feature>
<sequence>MDVWVTALDALTTLFSPGHLSYLLLGVLVGLGVGILPGLGGLAGLSLLLPFVYGMEPSQALAMMVGLLAITTTSDTFPSVLMGIPGTSGSQATVMDGFPMAKRGEAARALSAAFGASLFGGVFGAVILSIAILFARPLILMMGFGEQLMLVLFALTMVGILTGSHPLKGLAACGVGLVLGTIGFATSTGELRMALGQTYLYDGFPLLIIAIGLFAIPEIFEILGRKQTISSSSQQKLGHGTVAGLRDVLRHKWLVLRCSGIGALIGMLPGLGGVVIDWIAYGHVVQSARDKSRFGKGDVRGVLAPESANNAKEGGSLVPTLLFGVPGSATMAVLLGGLVLVGIEPGAGMVQRNLDLTFTIIWSLAIANIVGTLVCLSLVRPISKLTTIPYGYIGPVVIVIVFSAAFQATRDWLDLIALFGVGVLGVYMKRFGWSRPALLIGFFLSKGLEDSVYQATQIYGFSFLQRPIVILLILVIIASVTITFVRARNAPEPDTGQGPATRSVRVREMGFLLVFAALCIWAFFDALQRTYLAQIFPLGASIVTGAILAVIAYRFARGSGADSIHYDEVRTRDGRRTVHVYIGWLIGFLIAVYLLGLVLAAGLFVLAMIVFELRPLTWQGVVVAIMVSALLLLLSHVLNLKFPPSLLQPLVPFLP</sequence>
<feature type="transmembrane region" description="Helical" evidence="1">
    <location>
        <begin position="20"/>
        <end position="53"/>
    </location>
</feature>
<name>A0A9X2G0Q5_9RHOB</name>
<keyword evidence="1" id="KW-0812">Transmembrane</keyword>
<evidence type="ECO:0000259" key="2">
    <source>
        <dbReference type="Pfam" id="PF01970"/>
    </source>
</evidence>
<feature type="transmembrane region" description="Helical" evidence="1">
    <location>
        <begin position="169"/>
        <end position="187"/>
    </location>
</feature>
<feature type="transmembrane region" description="Helical" evidence="1">
    <location>
        <begin position="138"/>
        <end position="162"/>
    </location>
</feature>
<dbReference type="RefSeq" id="WP_253335345.1">
    <property type="nucleotide sequence ID" value="NZ_JAMYXC010000319.1"/>
</dbReference>
<feature type="transmembrane region" description="Helical" evidence="1">
    <location>
        <begin position="506"/>
        <end position="524"/>
    </location>
</feature>
<proteinExistence type="predicted"/>
<feature type="transmembrane region" description="Helical" evidence="1">
    <location>
        <begin position="385"/>
        <end position="405"/>
    </location>
</feature>
<feature type="transmembrane region" description="Helical" evidence="1">
    <location>
        <begin position="321"/>
        <end position="343"/>
    </location>
</feature>
<dbReference type="Proteomes" id="UP001139477">
    <property type="component" value="Unassembled WGS sequence"/>
</dbReference>
<organism evidence="3 4">
    <name type="scientific">Limimaricola litoreus</name>
    <dbReference type="NCBI Taxonomy" id="2955316"/>
    <lineage>
        <taxon>Bacteria</taxon>
        <taxon>Pseudomonadati</taxon>
        <taxon>Pseudomonadota</taxon>
        <taxon>Alphaproteobacteria</taxon>
        <taxon>Rhodobacterales</taxon>
        <taxon>Paracoccaceae</taxon>
        <taxon>Limimaricola</taxon>
    </lineage>
</organism>
<feature type="transmembrane region" description="Helical" evidence="1">
    <location>
        <begin position="199"/>
        <end position="220"/>
    </location>
</feature>
<dbReference type="PANTHER" id="PTHR35342:SF5">
    <property type="entry name" value="TRICARBOXYLIC TRANSPORT PROTEIN"/>
    <property type="match status" value="1"/>
</dbReference>
<accession>A0A9X2G0Q5</accession>
<protein>
    <submittedName>
        <fullName evidence="3">Tripartite tricarboxylate transporter permease</fullName>
    </submittedName>
</protein>
<evidence type="ECO:0000313" key="3">
    <source>
        <dbReference type="EMBL" id="MCP1170628.1"/>
    </source>
</evidence>
<evidence type="ECO:0000313" key="4">
    <source>
        <dbReference type="Proteomes" id="UP001139477"/>
    </source>
</evidence>
<dbReference type="EMBL" id="JAMYXC010000319">
    <property type="protein sequence ID" value="MCP1170628.1"/>
    <property type="molecule type" value="Genomic_DNA"/>
</dbReference>
<keyword evidence="4" id="KW-1185">Reference proteome</keyword>
<feature type="transmembrane region" description="Helical" evidence="1">
    <location>
        <begin position="355"/>
        <end position="379"/>
    </location>
</feature>
<gene>
    <name evidence="3" type="ORF">NHG85_19170</name>
</gene>